<dbReference type="Pfam" id="PF00271">
    <property type="entry name" value="Helicase_C"/>
    <property type="match status" value="1"/>
</dbReference>
<dbReference type="InterPro" id="IPR025313">
    <property type="entry name" value="SPB4-like_CTE"/>
</dbReference>
<dbReference type="FunFam" id="3.40.50.300:FF:000877">
    <property type="entry name" value="RNA helicase"/>
    <property type="match status" value="1"/>
</dbReference>
<evidence type="ECO:0000256" key="4">
    <source>
        <dbReference type="ARBA" id="ARBA00022840"/>
    </source>
</evidence>
<keyword evidence="4 8" id="KW-0067">ATP-binding</keyword>
<feature type="compositionally biased region" description="Basic and acidic residues" evidence="10">
    <location>
        <begin position="579"/>
        <end position="595"/>
    </location>
</feature>
<dbReference type="SMART" id="SM00490">
    <property type="entry name" value="HELICc"/>
    <property type="match status" value="1"/>
</dbReference>
<evidence type="ECO:0000256" key="7">
    <source>
        <dbReference type="ARBA" id="ARBA00047984"/>
    </source>
</evidence>
<keyword evidence="14" id="KW-1185">Reference proteome</keyword>
<keyword evidence="3 8" id="KW-0347">Helicase</keyword>
<comment type="catalytic activity">
    <reaction evidence="7 9">
        <text>ATP + H2O = ADP + phosphate + H(+)</text>
        <dbReference type="Rhea" id="RHEA:13065"/>
        <dbReference type="ChEBI" id="CHEBI:15377"/>
        <dbReference type="ChEBI" id="CHEBI:15378"/>
        <dbReference type="ChEBI" id="CHEBI:30616"/>
        <dbReference type="ChEBI" id="CHEBI:43474"/>
        <dbReference type="ChEBI" id="CHEBI:456216"/>
        <dbReference type="EC" id="3.6.4.13"/>
    </reaction>
</comment>
<proteinExistence type="inferred from homology"/>
<dbReference type="PROSITE" id="PS00039">
    <property type="entry name" value="DEAD_ATP_HELICASE"/>
    <property type="match status" value="1"/>
</dbReference>
<dbReference type="CDD" id="cd18787">
    <property type="entry name" value="SF2_C_DEAD"/>
    <property type="match status" value="1"/>
</dbReference>
<dbReference type="Proteomes" id="UP001605036">
    <property type="component" value="Unassembled WGS sequence"/>
</dbReference>
<dbReference type="Pfam" id="PF13959">
    <property type="entry name" value="CTE_SPB4"/>
    <property type="match status" value="1"/>
</dbReference>
<evidence type="ECO:0000256" key="10">
    <source>
        <dbReference type="SAM" id="MobiDB-lite"/>
    </source>
</evidence>
<dbReference type="Pfam" id="PF00270">
    <property type="entry name" value="DEAD"/>
    <property type="match status" value="1"/>
</dbReference>
<dbReference type="Gene3D" id="3.40.50.300">
    <property type="entry name" value="P-loop containing nucleotide triphosphate hydrolases"/>
    <property type="match status" value="2"/>
</dbReference>
<dbReference type="SMART" id="SM00487">
    <property type="entry name" value="DEXDc"/>
    <property type="match status" value="1"/>
</dbReference>
<dbReference type="AlphaFoldDB" id="A0ABD1YVL4"/>
<feature type="region of interest" description="Disordered" evidence="10">
    <location>
        <begin position="498"/>
        <end position="549"/>
    </location>
</feature>
<feature type="domain" description="Helicase ATP-binding" evidence="11">
    <location>
        <begin position="38"/>
        <end position="216"/>
    </location>
</feature>
<feature type="compositionally biased region" description="Basic residues" evidence="10">
    <location>
        <begin position="615"/>
        <end position="626"/>
    </location>
</feature>
<feature type="compositionally biased region" description="Basic and acidic residues" evidence="10">
    <location>
        <begin position="498"/>
        <end position="525"/>
    </location>
</feature>
<protein>
    <recommendedName>
        <fullName evidence="9">ATP-dependent RNA helicase</fullName>
        <ecNumber evidence="9">3.6.4.13</ecNumber>
    </recommendedName>
</protein>
<evidence type="ECO:0000256" key="2">
    <source>
        <dbReference type="ARBA" id="ARBA00022801"/>
    </source>
</evidence>
<dbReference type="GO" id="GO:0003723">
    <property type="term" value="F:RNA binding"/>
    <property type="evidence" value="ECO:0007669"/>
    <property type="project" value="UniProtKB-UniRule"/>
</dbReference>
<sequence length="626" mass="70194">MKNTRFRDLNPAISKETLAVIEDGLGFSTATPVQVATIPLLSSYKDVAVDAATGSGKTLAFLVPVVEKFRGLSTSLKKNQVGAIVISPTRELASQIFQVAQPFMETLPKYKEALLVGGTDVSVDIENLREKGANLLIGTPGRIEDILDRASFLDLKNLEVLILDEADRLLDMGFKRQLSSIIDRLPKLRRTGLFSATQTQAVEELAKAGLRNPVRVEVRVETKASLAGGAPECPRTPAGLTAQYAVVEADMKLAHLVNFLLEHASSKIIVYFMTCACVDYWGTVLPQLKMLKGLSIIPLHGKMKQSVREKALATFAEQPASVLFCTDVAARGLDIPGVDWIIQYDPPQDPNVFVHRVGRTARMGRSGNALVYLLPKEDAYVEFLRIRRVPMEELVLSDTNLEIIPLVRTAAKEDRDVMEKGLKAFVSYVRAYKEHQCTFIFRWKQLELGRVAMGYGLLQLPSMPELRRGVLTAEHFVSIQGLDVDKIKYKDKAREKQRLKNLKEKESNRETKEENVHVSKEHSDLPKPAAVQKKKNSKKRHLDQSRRDLDDLENDYRMLKKLKKGLISEEEFDLATEVDGERTSAADQKKEENASKDSSSARKKKKLMPSDTRRKSSKQKWISRGK</sequence>
<dbReference type="PROSITE" id="PS51192">
    <property type="entry name" value="HELICASE_ATP_BIND_1"/>
    <property type="match status" value="1"/>
</dbReference>
<feature type="domain" description="Helicase C-terminal" evidence="12">
    <location>
        <begin position="252"/>
        <end position="402"/>
    </location>
</feature>
<keyword evidence="2 8" id="KW-0378">Hydrolase</keyword>
<dbReference type="SUPFAM" id="SSF52540">
    <property type="entry name" value="P-loop containing nucleoside triphosphate hydrolases"/>
    <property type="match status" value="1"/>
</dbReference>
<evidence type="ECO:0000256" key="1">
    <source>
        <dbReference type="ARBA" id="ARBA00022741"/>
    </source>
</evidence>
<dbReference type="SMART" id="SM01178">
    <property type="entry name" value="DUF4217"/>
    <property type="match status" value="1"/>
</dbReference>
<dbReference type="InterPro" id="IPR001650">
    <property type="entry name" value="Helicase_C-like"/>
</dbReference>
<dbReference type="GO" id="GO:0003724">
    <property type="term" value="F:RNA helicase activity"/>
    <property type="evidence" value="ECO:0007669"/>
    <property type="project" value="UniProtKB-EC"/>
</dbReference>
<comment type="function">
    <text evidence="9">RNA helicase.</text>
</comment>
<name>A0ABD1YVL4_9MARC</name>
<comment type="domain">
    <text evidence="9">The Q motif is unique to and characteristic of the DEAD box family of RNA helicases and controls ATP binding and hydrolysis.</text>
</comment>
<dbReference type="GO" id="GO:0005524">
    <property type="term" value="F:ATP binding"/>
    <property type="evidence" value="ECO:0007669"/>
    <property type="project" value="UniProtKB-UniRule"/>
</dbReference>
<evidence type="ECO:0000313" key="14">
    <source>
        <dbReference type="Proteomes" id="UP001605036"/>
    </source>
</evidence>
<dbReference type="PROSITE" id="PS51194">
    <property type="entry name" value="HELICASE_CTER"/>
    <property type="match status" value="1"/>
</dbReference>
<dbReference type="InterPro" id="IPR027417">
    <property type="entry name" value="P-loop_NTPase"/>
</dbReference>
<evidence type="ECO:0000313" key="13">
    <source>
        <dbReference type="EMBL" id="KAL2634811.1"/>
    </source>
</evidence>
<reference evidence="13 14" key="1">
    <citation type="submission" date="2024-09" db="EMBL/GenBank/DDBJ databases">
        <title>Chromosome-scale assembly of Riccia fluitans.</title>
        <authorList>
            <person name="Paukszto L."/>
            <person name="Sawicki J."/>
            <person name="Karawczyk K."/>
            <person name="Piernik-Szablinska J."/>
            <person name="Szczecinska M."/>
            <person name="Mazdziarz M."/>
        </authorList>
    </citation>
    <scope>NUCLEOTIDE SEQUENCE [LARGE SCALE GENOMIC DNA]</scope>
    <source>
        <strain evidence="13">Rf_01</strain>
        <tissue evidence="13">Aerial parts of the thallus</tissue>
    </source>
</reference>
<dbReference type="EMBL" id="JBHFFA010000003">
    <property type="protein sequence ID" value="KAL2634811.1"/>
    <property type="molecule type" value="Genomic_DNA"/>
</dbReference>
<feature type="region of interest" description="Disordered" evidence="10">
    <location>
        <begin position="573"/>
        <end position="626"/>
    </location>
</feature>
<evidence type="ECO:0000256" key="8">
    <source>
        <dbReference type="RuleBase" id="RU000492"/>
    </source>
</evidence>
<keyword evidence="1 8" id="KW-0547">Nucleotide-binding</keyword>
<dbReference type="EC" id="3.6.4.13" evidence="9"/>
<dbReference type="InterPro" id="IPR014001">
    <property type="entry name" value="Helicase_ATP-bd"/>
</dbReference>
<gene>
    <name evidence="13" type="ORF">R1flu_006290</name>
</gene>
<comment type="caution">
    <text evidence="13">The sequence shown here is derived from an EMBL/GenBank/DDBJ whole genome shotgun (WGS) entry which is preliminary data.</text>
</comment>
<dbReference type="PANTHER" id="PTHR24031">
    <property type="entry name" value="RNA HELICASE"/>
    <property type="match status" value="1"/>
</dbReference>
<evidence type="ECO:0000256" key="9">
    <source>
        <dbReference type="RuleBase" id="RU365068"/>
    </source>
</evidence>
<dbReference type="GO" id="GO:0016787">
    <property type="term" value="F:hydrolase activity"/>
    <property type="evidence" value="ECO:0007669"/>
    <property type="project" value="UniProtKB-KW"/>
</dbReference>
<evidence type="ECO:0000256" key="5">
    <source>
        <dbReference type="ARBA" id="ARBA00022884"/>
    </source>
</evidence>
<dbReference type="InterPro" id="IPR011545">
    <property type="entry name" value="DEAD/DEAH_box_helicase_dom"/>
</dbReference>
<evidence type="ECO:0000256" key="6">
    <source>
        <dbReference type="ARBA" id="ARBA00038002"/>
    </source>
</evidence>
<feature type="compositionally biased region" description="Basic residues" evidence="10">
    <location>
        <begin position="532"/>
        <end position="541"/>
    </location>
</feature>
<evidence type="ECO:0000256" key="3">
    <source>
        <dbReference type="ARBA" id="ARBA00022806"/>
    </source>
</evidence>
<evidence type="ECO:0000259" key="11">
    <source>
        <dbReference type="PROSITE" id="PS51192"/>
    </source>
</evidence>
<dbReference type="CDD" id="cd17960">
    <property type="entry name" value="DEADc_DDX55"/>
    <property type="match status" value="1"/>
</dbReference>
<comment type="similarity">
    <text evidence="6">Belongs to the DEAD box helicase family. DDX55/SPB4 subfamily.</text>
</comment>
<evidence type="ECO:0000259" key="12">
    <source>
        <dbReference type="PROSITE" id="PS51194"/>
    </source>
</evidence>
<organism evidence="13 14">
    <name type="scientific">Riccia fluitans</name>
    <dbReference type="NCBI Taxonomy" id="41844"/>
    <lineage>
        <taxon>Eukaryota</taxon>
        <taxon>Viridiplantae</taxon>
        <taxon>Streptophyta</taxon>
        <taxon>Embryophyta</taxon>
        <taxon>Marchantiophyta</taxon>
        <taxon>Marchantiopsida</taxon>
        <taxon>Marchantiidae</taxon>
        <taxon>Marchantiales</taxon>
        <taxon>Ricciaceae</taxon>
        <taxon>Riccia</taxon>
    </lineage>
</organism>
<dbReference type="InterPro" id="IPR000629">
    <property type="entry name" value="RNA-helicase_DEAD-box_CS"/>
</dbReference>
<accession>A0ABD1YVL4</accession>
<keyword evidence="5 9" id="KW-0694">RNA-binding</keyword>